<dbReference type="EMBL" id="KV878240">
    <property type="protein sequence ID" value="OJZ87218.1"/>
    <property type="molecule type" value="Genomic_DNA"/>
</dbReference>
<name>A0A1M3TKA5_ASPLC</name>
<dbReference type="Proteomes" id="UP000184063">
    <property type="component" value="Unassembled WGS sequence"/>
</dbReference>
<organism evidence="1 2">
    <name type="scientific">Aspergillus luchuensis (strain CBS 106.47)</name>
    <dbReference type="NCBI Taxonomy" id="1137211"/>
    <lineage>
        <taxon>Eukaryota</taxon>
        <taxon>Fungi</taxon>
        <taxon>Dikarya</taxon>
        <taxon>Ascomycota</taxon>
        <taxon>Pezizomycotina</taxon>
        <taxon>Eurotiomycetes</taxon>
        <taxon>Eurotiomycetidae</taxon>
        <taxon>Eurotiales</taxon>
        <taxon>Aspergillaceae</taxon>
        <taxon>Aspergillus</taxon>
        <taxon>Aspergillus subgen. Circumdati</taxon>
    </lineage>
</organism>
<sequence>MTEGTWLNPHINNRLPHLFYLLYSYPKLWLSPSSILSSRLYRLNHSNKDGAGTKSHLPDPWCARLHHVVPLQLATDCRSSACGAFTNTLAKQRMALAYDFVLAAPVALKRLITASRPPTFGLCPRSGLPLTRRVSPDYLLICLCRVGYSMYETGEYGRGLN</sequence>
<evidence type="ECO:0000313" key="1">
    <source>
        <dbReference type="EMBL" id="OJZ87218.1"/>
    </source>
</evidence>
<gene>
    <name evidence="1" type="ORF">ASPFODRAFT_564972</name>
</gene>
<proteinExistence type="predicted"/>
<dbReference type="VEuPathDB" id="FungiDB:ASPFODRAFT_564972"/>
<dbReference type="AlphaFoldDB" id="A0A1M3TKA5"/>
<evidence type="ECO:0000313" key="2">
    <source>
        <dbReference type="Proteomes" id="UP000184063"/>
    </source>
</evidence>
<accession>A0A1M3TKA5</accession>
<reference evidence="2" key="1">
    <citation type="journal article" date="2017" name="Genome Biol.">
        <title>Comparative genomics reveals high biological diversity and specific adaptations in the industrially and medically important fungal genus Aspergillus.</title>
        <authorList>
            <person name="de Vries R.P."/>
            <person name="Riley R."/>
            <person name="Wiebenga A."/>
            <person name="Aguilar-Osorio G."/>
            <person name="Amillis S."/>
            <person name="Uchima C.A."/>
            <person name="Anderluh G."/>
            <person name="Asadollahi M."/>
            <person name="Askin M."/>
            <person name="Barry K."/>
            <person name="Battaglia E."/>
            <person name="Bayram O."/>
            <person name="Benocci T."/>
            <person name="Braus-Stromeyer S.A."/>
            <person name="Caldana C."/>
            <person name="Canovas D."/>
            <person name="Cerqueira G.C."/>
            <person name="Chen F."/>
            <person name="Chen W."/>
            <person name="Choi C."/>
            <person name="Clum A."/>
            <person name="Dos Santos R.A."/>
            <person name="Damasio A.R."/>
            <person name="Diallinas G."/>
            <person name="Emri T."/>
            <person name="Fekete E."/>
            <person name="Flipphi M."/>
            <person name="Freyberg S."/>
            <person name="Gallo A."/>
            <person name="Gournas C."/>
            <person name="Habgood R."/>
            <person name="Hainaut M."/>
            <person name="Harispe M.L."/>
            <person name="Henrissat B."/>
            <person name="Hilden K.S."/>
            <person name="Hope R."/>
            <person name="Hossain A."/>
            <person name="Karabika E."/>
            <person name="Karaffa L."/>
            <person name="Karanyi Z."/>
            <person name="Krasevec N."/>
            <person name="Kuo A."/>
            <person name="Kusch H."/>
            <person name="LaButti K."/>
            <person name="Lagendijk E.L."/>
            <person name="Lapidus A."/>
            <person name="Levasseur A."/>
            <person name="Lindquist E."/>
            <person name="Lipzen A."/>
            <person name="Logrieco A.F."/>
            <person name="MacCabe A."/>
            <person name="Maekelae M.R."/>
            <person name="Malavazi I."/>
            <person name="Melin P."/>
            <person name="Meyer V."/>
            <person name="Mielnichuk N."/>
            <person name="Miskei M."/>
            <person name="Molnar A.P."/>
            <person name="Mule G."/>
            <person name="Ngan C.Y."/>
            <person name="Orejas M."/>
            <person name="Orosz E."/>
            <person name="Ouedraogo J.P."/>
            <person name="Overkamp K.M."/>
            <person name="Park H.-S."/>
            <person name="Perrone G."/>
            <person name="Piumi F."/>
            <person name="Punt P.J."/>
            <person name="Ram A.F."/>
            <person name="Ramon A."/>
            <person name="Rauscher S."/>
            <person name="Record E."/>
            <person name="Riano-Pachon D.M."/>
            <person name="Robert V."/>
            <person name="Roehrig J."/>
            <person name="Ruller R."/>
            <person name="Salamov A."/>
            <person name="Salih N.S."/>
            <person name="Samson R.A."/>
            <person name="Sandor E."/>
            <person name="Sanguinetti M."/>
            <person name="Schuetze T."/>
            <person name="Sepcic K."/>
            <person name="Shelest E."/>
            <person name="Sherlock G."/>
            <person name="Sophianopoulou V."/>
            <person name="Squina F.M."/>
            <person name="Sun H."/>
            <person name="Susca A."/>
            <person name="Todd R.B."/>
            <person name="Tsang A."/>
            <person name="Unkles S.E."/>
            <person name="van de Wiele N."/>
            <person name="van Rossen-Uffink D."/>
            <person name="Oliveira J.V."/>
            <person name="Vesth T.C."/>
            <person name="Visser J."/>
            <person name="Yu J.-H."/>
            <person name="Zhou M."/>
            <person name="Andersen M.R."/>
            <person name="Archer D.B."/>
            <person name="Baker S.E."/>
            <person name="Benoit I."/>
            <person name="Brakhage A.A."/>
            <person name="Braus G.H."/>
            <person name="Fischer R."/>
            <person name="Frisvad J.C."/>
            <person name="Goldman G.H."/>
            <person name="Houbraken J."/>
            <person name="Oakley B."/>
            <person name="Pocsi I."/>
            <person name="Scazzocchio C."/>
            <person name="Seiboth B."/>
            <person name="vanKuyk P.A."/>
            <person name="Wortman J."/>
            <person name="Dyer P.S."/>
            <person name="Grigoriev I.V."/>
        </authorList>
    </citation>
    <scope>NUCLEOTIDE SEQUENCE [LARGE SCALE GENOMIC DNA]</scope>
    <source>
        <strain evidence="2">CBS 106.47</strain>
    </source>
</reference>
<protein>
    <submittedName>
        <fullName evidence="1">Uncharacterized protein</fullName>
    </submittedName>
</protein>
<dbReference type="OrthoDB" id="10326582at2759"/>